<accession>A0A0F9F010</accession>
<protein>
    <submittedName>
        <fullName evidence="1">Uncharacterized protein</fullName>
    </submittedName>
</protein>
<dbReference type="AlphaFoldDB" id="A0A0F9F010"/>
<feature type="non-terminal residue" evidence="1">
    <location>
        <position position="127"/>
    </location>
</feature>
<reference evidence="1" key="1">
    <citation type="journal article" date="2015" name="Nature">
        <title>Complex archaea that bridge the gap between prokaryotes and eukaryotes.</title>
        <authorList>
            <person name="Spang A."/>
            <person name="Saw J.H."/>
            <person name="Jorgensen S.L."/>
            <person name="Zaremba-Niedzwiedzka K."/>
            <person name="Martijn J."/>
            <person name="Lind A.E."/>
            <person name="van Eijk R."/>
            <person name="Schleper C."/>
            <person name="Guy L."/>
            <person name="Ettema T.J."/>
        </authorList>
    </citation>
    <scope>NUCLEOTIDE SEQUENCE</scope>
</reference>
<sequence>MYIKIEPSGCTERRGLVQIRFAMYLEPSDYGYNKHHIRVPVIPEGGYTGELDAEGMPVDSDAYNAWVESLPKVWQNNPFHNHFIYVEPLTTDKVIMDIGEAFLNEAYIKWASEEKLDLKNSRVEYPT</sequence>
<evidence type="ECO:0000313" key="1">
    <source>
        <dbReference type="EMBL" id="KKL44422.1"/>
    </source>
</evidence>
<organism evidence="1">
    <name type="scientific">marine sediment metagenome</name>
    <dbReference type="NCBI Taxonomy" id="412755"/>
    <lineage>
        <taxon>unclassified sequences</taxon>
        <taxon>metagenomes</taxon>
        <taxon>ecological metagenomes</taxon>
    </lineage>
</organism>
<dbReference type="EMBL" id="LAZR01034766">
    <property type="protein sequence ID" value="KKL44422.1"/>
    <property type="molecule type" value="Genomic_DNA"/>
</dbReference>
<name>A0A0F9F010_9ZZZZ</name>
<gene>
    <name evidence="1" type="ORF">LCGC14_2365810</name>
</gene>
<proteinExistence type="predicted"/>
<comment type="caution">
    <text evidence="1">The sequence shown here is derived from an EMBL/GenBank/DDBJ whole genome shotgun (WGS) entry which is preliminary data.</text>
</comment>